<accession>A0ABT7SZ63</accession>
<evidence type="ECO:0000256" key="2">
    <source>
        <dbReference type="ARBA" id="ARBA00008282"/>
    </source>
</evidence>
<proteinExistence type="inferred from homology"/>
<evidence type="ECO:0000256" key="3">
    <source>
        <dbReference type="ARBA" id="ARBA00011955"/>
    </source>
</evidence>
<dbReference type="InterPro" id="IPR003374">
    <property type="entry name" value="ApbE-like_sf"/>
</dbReference>
<evidence type="ECO:0000313" key="15">
    <source>
        <dbReference type="Proteomes" id="UP001234343"/>
    </source>
</evidence>
<comment type="caution">
    <text evidence="14">The sequence shown here is derived from an EMBL/GenBank/DDBJ whole genome shotgun (WGS) entry which is preliminary data.</text>
</comment>
<sequence length="345" mass="37318">MNQVKYLIVGVSLLFLLFGCAPQQPQEVHLQGATMGTSYNVKFAPSENVDPEDIHRQIDAALIRVNALMSTYDPNSELSKLNQHRSAEPFALSPETVAVLREAVRLHQVSDGALDITIGPVVNLWGFGPTQRPDVVPSDALIAETLATTGIDKIVLADNSIIKNEPNLYIDLSTIAKGYGVDVIAELLIAAGITEYLVEIGGEMRVAGNKMSGQPWRIAIEKPVSTERAVQSVIEIGNNAIATSGDYRNYYEQDGVRYSHLINPITGKPIQHNLVSVSVIHPSAMTADGLATALIVMGTEQAKAVAELNNIAVILISKSGNEFIQWTSSTFDQRVNVVTPHQIGN</sequence>
<dbReference type="PANTHER" id="PTHR30040">
    <property type="entry name" value="THIAMINE BIOSYNTHESIS LIPOPROTEIN APBE"/>
    <property type="match status" value="1"/>
</dbReference>
<evidence type="ECO:0000256" key="6">
    <source>
        <dbReference type="ARBA" id="ARBA00022679"/>
    </source>
</evidence>
<keyword evidence="13" id="KW-0997">Cell inner membrane</keyword>
<evidence type="ECO:0000256" key="13">
    <source>
        <dbReference type="RuleBase" id="RU363002"/>
    </source>
</evidence>
<keyword evidence="15" id="KW-1185">Reference proteome</keyword>
<dbReference type="Proteomes" id="UP001234343">
    <property type="component" value="Unassembled WGS sequence"/>
</dbReference>
<evidence type="ECO:0000256" key="11">
    <source>
        <dbReference type="ARBA" id="ARBA00048540"/>
    </source>
</evidence>
<keyword evidence="13" id="KW-0449">Lipoprotein</keyword>
<comment type="subcellular location">
    <subcellularLocation>
        <location evidence="13">Cell inner membrane</location>
        <topology evidence="13">Lipid-anchor</topology>
        <orientation evidence="13">Periplasmic side</orientation>
    </subcellularLocation>
</comment>
<keyword evidence="9 12" id="KW-0460">Magnesium</keyword>
<comment type="function">
    <text evidence="13">Flavin transferase that catalyzes the transfer of the FMN moiety of FAD and its covalent binding to the hydroxyl group of a threonine residue in a target flavoprotein.</text>
</comment>
<dbReference type="EMBL" id="JAUCBP010000011">
    <property type="protein sequence ID" value="MDM7861478.1"/>
    <property type="molecule type" value="Genomic_DNA"/>
</dbReference>
<dbReference type="PIRSF" id="PIRSF006268">
    <property type="entry name" value="ApbE"/>
    <property type="match status" value="1"/>
</dbReference>
<evidence type="ECO:0000256" key="8">
    <source>
        <dbReference type="ARBA" id="ARBA00022827"/>
    </source>
</evidence>
<evidence type="ECO:0000256" key="12">
    <source>
        <dbReference type="PIRNR" id="PIRNR006268"/>
    </source>
</evidence>
<dbReference type="RefSeq" id="WP_289366026.1">
    <property type="nucleotide sequence ID" value="NZ_JAUCBP010000011.1"/>
</dbReference>
<dbReference type="EC" id="2.7.1.180" evidence="3 12"/>
<gene>
    <name evidence="14" type="ORF">QTP81_12825</name>
</gene>
<dbReference type="PANTHER" id="PTHR30040:SF2">
    <property type="entry name" value="FAD:PROTEIN FMN TRANSFERASE"/>
    <property type="match status" value="1"/>
</dbReference>
<keyword evidence="13" id="KW-0732">Signal</keyword>
<evidence type="ECO:0000256" key="10">
    <source>
        <dbReference type="ARBA" id="ARBA00031306"/>
    </source>
</evidence>
<feature type="signal peptide" evidence="13">
    <location>
        <begin position="1"/>
        <end position="23"/>
    </location>
</feature>
<keyword evidence="7 12" id="KW-0479">Metal-binding</keyword>
<dbReference type="Gene3D" id="3.10.520.10">
    <property type="entry name" value="ApbE-like domains"/>
    <property type="match status" value="1"/>
</dbReference>
<name>A0ABT7SZ63_9ALTE</name>
<dbReference type="SUPFAM" id="SSF143631">
    <property type="entry name" value="ApbE-like"/>
    <property type="match status" value="1"/>
</dbReference>
<keyword evidence="5 12" id="KW-0285">Flavoprotein</keyword>
<dbReference type="GO" id="GO:0016740">
    <property type="term" value="F:transferase activity"/>
    <property type="evidence" value="ECO:0007669"/>
    <property type="project" value="UniProtKB-KW"/>
</dbReference>
<organism evidence="14 15">
    <name type="scientific">Alteromonas arenosi</name>
    <dbReference type="NCBI Taxonomy" id="3055817"/>
    <lineage>
        <taxon>Bacteria</taxon>
        <taxon>Pseudomonadati</taxon>
        <taxon>Pseudomonadota</taxon>
        <taxon>Gammaproteobacteria</taxon>
        <taxon>Alteromonadales</taxon>
        <taxon>Alteromonadaceae</taxon>
        <taxon>Alteromonas/Salinimonas group</taxon>
        <taxon>Alteromonas</taxon>
    </lineage>
</organism>
<keyword evidence="8 12" id="KW-0274">FAD</keyword>
<comment type="similarity">
    <text evidence="2 12 13">Belongs to the ApbE family.</text>
</comment>
<reference evidence="14 15" key="1">
    <citation type="submission" date="2023-06" db="EMBL/GenBank/DDBJ databases">
        <title>Alteromonas sp. ASW11-36 isolated from intertidal sand.</title>
        <authorList>
            <person name="Li Y."/>
        </authorList>
    </citation>
    <scope>NUCLEOTIDE SEQUENCE [LARGE SCALE GENOMIC DNA]</scope>
    <source>
        <strain evidence="14 15">ASW11-36</strain>
    </source>
</reference>
<evidence type="ECO:0000256" key="1">
    <source>
        <dbReference type="ARBA" id="ARBA00001946"/>
    </source>
</evidence>
<protein>
    <recommendedName>
        <fullName evidence="4 12">FAD:protein FMN transferase</fullName>
        <ecNumber evidence="3 12">2.7.1.180</ecNumber>
    </recommendedName>
    <alternativeName>
        <fullName evidence="10 12">Flavin transferase</fullName>
    </alternativeName>
</protein>
<feature type="chain" id="PRO_5044989458" description="FAD:protein FMN transferase" evidence="13">
    <location>
        <begin position="24"/>
        <end position="345"/>
    </location>
</feature>
<evidence type="ECO:0000256" key="4">
    <source>
        <dbReference type="ARBA" id="ARBA00016337"/>
    </source>
</evidence>
<evidence type="ECO:0000256" key="5">
    <source>
        <dbReference type="ARBA" id="ARBA00022630"/>
    </source>
</evidence>
<comment type="cofactor">
    <cofactor evidence="1 13">
        <name>Mg(2+)</name>
        <dbReference type="ChEBI" id="CHEBI:18420"/>
    </cofactor>
</comment>
<dbReference type="Pfam" id="PF02424">
    <property type="entry name" value="ApbE"/>
    <property type="match status" value="1"/>
</dbReference>
<comment type="catalytic activity">
    <reaction evidence="11 12 13">
        <text>L-threonyl-[protein] + FAD = FMN-L-threonyl-[protein] + AMP + H(+)</text>
        <dbReference type="Rhea" id="RHEA:36847"/>
        <dbReference type="Rhea" id="RHEA-COMP:11060"/>
        <dbReference type="Rhea" id="RHEA-COMP:11061"/>
        <dbReference type="ChEBI" id="CHEBI:15378"/>
        <dbReference type="ChEBI" id="CHEBI:30013"/>
        <dbReference type="ChEBI" id="CHEBI:57692"/>
        <dbReference type="ChEBI" id="CHEBI:74257"/>
        <dbReference type="ChEBI" id="CHEBI:456215"/>
        <dbReference type="EC" id="2.7.1.180"/>
    </reaction>
</comment>
<keyword evidence="13" id="KW-0472">Membrane</keyword>
<keyword evidence="6 12" id="KW-0808">Transferase</keyword>
<keyword evidence="13" id="KW-1003">Cell membrane</keyword>
<dbReference type="PROSITE" id="PS51257">
    <property type="entry name" value="PROKAR_LIPOPROTEIN"/>
    <property type="match status" value="1"/>
</dbReference>
<evidence type="ECO:0000256" key="7">
    <source>
        <dbReference type="ARBA" id="ARBA00022723"/>
    </source>
</evidence>
<evidence type="ECO:0000256" key="9">
    <source>
        <dbReference type="ARBA" id="ARBA00022842"/>
    </source>
</evidence>
<evidence type="ECO:0000313" key="14">
    <source>
        <dbReference type="EMBL" id="MDM7861478.1"/>
    </source>
</evidence>
<dbReference type="InterPro" id="IPR024932">
    <property type="entry name" value="ApbE"/>
</dbReference>